<dbReference type="PRINTS" id="PR00413">
    <property type="entry name" value="HADHALOGNASE"/>
</dbReference>
<dbReference type="PANTHER" id="PTHR43316:SF3">
    <property type="entry name" value="HALOACID DEHALOGENASE, TYPE II (AFU_ORTHOLOGUE AFUA_2G07750)-RELATED"/>
    <property type="match status" value="1"/>
</dbReference>
<dbReference type="STRING" id="587909.SAMN05421810_102608"/>
<dbReference type="SFLD" id="SFLDG01129">
    <property type="entry name" value="C1.5:_HAD__Beta-PGM__Phosphata"/>
    <property type="match status" value="1"/>
</dbReference>
<dbReference type="Gene3D" id="3.40.50.1000">
    <property type="entry name" value="HAD superfamily/HAD-like"/>
    <property type="match status" value="1"/>
</dbReference>
<sequence length="240" mass="26325">MTDLGAVIQVIAFDIFGTTVDWHTGVTEQVAAEARRQGVDLDAARFADDWRGRYLPSMERVNTGAAEWAHLDALHRKSLDELLAERGVAAAFDDAARRRLVHAWHRLPNWDDAAAGLARLRDRYVAAALSNGGFALLTHLVKAAALPFDCILSAELAHAYKPAPEPYLTTARLLDVRPDQVLMVACHRWDLDGARGAGLRTAFVERPGEKGPHRTADRAEEVTADLHATSFTDLADRLGC</sequence>
<dbReference type="InterPro" id="IPR051540">
    <property type="entry name" value="S-2-haloacid_dehalogenase"/>
</dbReference>
<dbReference type="SFLD" id="SFLDS00003">
    <property type="entry name" value="Haloacid_Dehalogenase"/>
    <property type="match status" value="1"/>
</dbReference>
<dbReference type="InterPro" id="IPR036412">
    <property type="entry name" value="HAD-like_sf"/>
</dbReference>
<dbReference type="PANTHER" id="PTHR43316">
    <property type="entry name" value="HYDROLASE, HALOACID DELAHOGENASE-RELATED"/>
    <property type="match status" value="1"/>
</dbReference>
<reference evidence="4" key="1">
    <citation type="submission" date="2016-10" db="EMBL/GenBank/DDBJ databases">
        <authorList>
            <person name="Varghese N."/>
            <person name="Submissions S."/>
        </authorList>
    </citation>
    <scope>NUCLEOTIDE SEQUENCE [LARGE SCALE GENOMIC DNA]</scope>
    <source>
        <strain evidence="4">CGMCC 4.5579</strain>
    </source>
</reference>
<dbReference type="InterPro" id="IPR023198">
    <property type="entry name" value="PGP-like_dom2"/>
</dbReference>
<dbReference type="InterPro" id="IPR006328">
    <property type="entry name" value="2-HAD"/>
</dbReference>
<dbReference type="InterPro" id="IPR006439">
    <property type="entry name" value="HAD-SF_hydro_IA"/>
</dbReference>
<dbReference type="SUPFAM" id="SSF56784">
    <property type="entry name" value="HAD-like"/>
    <property type="match status" value="1"/>
</dbReference>
<dbReference type="RefSeq" id="WP_092529328.1">
    <property type="nucleotide sequence ID" value="NZ_FOWW01000002.1"/>
</dbReference>
<dbReference type="InterPro" id="IPR023214">
    <property type="entry name" value="HAD_sf"/>
</dbReference>
<dbReference type="GO" id="GO:0019120">
    <property type="term" value="F:hydrolase activity, acting on acid halide bonds, in C-halide compounds"/>
    <property type="evidence" value="ECO:0007669"/>
    <property type="project" value="InterPro"/>
</dbReference>
<protein>
    <submittedName>
        <fullName evidence="3">2-haloacid dehalogenase</fullName>
    </submittedName>
</protein>
<dbReference type="NCBIfam" id="TIGR01493">
    <property type="entry name" value="HAD-SF-IA-v2"/>
    <property type="match status" value="1"/>
</dbReference>
<dbReference type="Proteomes" id="UP000198727">
    <property type="component" value="Unassembled WGS sequence"/>
</dbReference>
<evidence type="ECO:0000256" key="1">
    <source>
        <dbReference type="ARBA" id="ARBA00008106"/>
    </source>
</evidence>
<dbReference type="CDD" id="cd02588">
    <property type="entry name" value="HAD_L2-DEX"/>
    <property type="match status" value="1"/>
</dbReference>
<gene>
    <name evidence="3" type="ORF">SAMN05421810_102608</name>
</gene>
<accession>A0A1I5QEI6</accession>
<dbReference type="Pfam" id="PF00702">
    <property type="entry name" value="Hydrolase"/>
    <property type="match status" value="1"/>
</dbReference>
<keyword evidence="2" id="KW-0378">Hydrolase</keyword>
<organism evidence="3 4">
    <name type="scientific">Amycolatopsis arida</name>
    <dbReference type="NCBI Taxonomy" id="587909"/>
    <lineage>
        <taxon>Bacteria</taxon>
        <taxon>Bacillati</taxon>
        <taxon>Actinomycetota</taxon>
        <taxon>Actinomycetes</taxon>
        <taxon>Pseudonocardiales</taxon>
        <taxon>Pseudonocardiaceae</taxon>
        <taxon>Amycolatopsis</taxon>
    </lineage>
</organism>
<dbReference type="AlphaFoldDB" id="A0A1I5QEI6"/>
<evidence type="ECO:0000313" key="4">
    <source>
        <dbReference type="Proteomes" id="UP000198727"/>
    </source>
</evidence>
<proteinExistence type="inferred from homology"/>
<evidence type="ECO:0000313" key="3">
    <source>
        <dbReference type="EMBL" id="SFP44724.1"/>
    </source>
</evidence>
<keyword evidence="4" id="KW-1185">Reference proteome</keyword>
<comment type="similarity">
    <text evidence="1">Belongs to the HAD-like hydrolase superfamily. S-2-haloalkanoic acid dehalogenase family.</text>
</comment>
<dbReference type="OrthoDB" id="3774052at2"/>
<name>A0A1I5QEI6_9PSEU</name>
<dbReference type="Gene3D" id="1.10.150.240">
    <property type="entry name" value="Putative phosphatase, domain 2"/>
    <property type="match status" value="1"/>
</dbReference>
<dbReference type="NCBIfam" id="TIGR01428">
    <property type="entry name" value="HAD_type_II"/>
    <property type="match status" value="1"/>
</dbReference>
<dbReference type="EMBL" id="FOWW01000002">
    <property type="protein sequence ID" value="SFP44724.1"/>
    <property type="molecule type" value="Genomic_DNA"/>
</dbReference>
<evidence type="ECO:0000256" key="2">
    <source>
        <dbReference type="ARBA" id="ARBA00022801"/>
    </source>
</evidence>